<dbReference type="AlphaFoldDB" id="A0A1D8ILU6"/>
<evidence type="ECO:0000256" key="17">
    <source>
        <dbReference type="SAM" id="Phobius"/>
    </source>
</evidence>
<feature type="binding site" description="axial binding residue" evidence="16">
    <location>
        <position position="67"/>
    </location>
    <ligand>
        <name>heme b</name>
        <dbReference type="ChEBI" id="CHEBI:60344"/>
        <label>1</label>
    </ligand>
    <ligandPart>
        <name>Fe</name>
        <dbReference type="ChEBI" id="CHEBI:18248"/>
    </ligandPart>
</feature>
<evidence type="ECO:0000256" key="15">
    <source>
        <dbReference type="ARBA" id="ARBA00063882"/>
    </source>
</evidence>
<dbReference type="RefSeq" id="WP_070077814.1">
    <property type="nucleotide sequence ID" value="NZ_CP017415.1"/>
</dbReference>
<dbReference type="Proteomes" id="UP000095401">
    <property type="component" value="Chromosome"/>
</dbReference>
<feature type="transmembrane region" description="Helical" evidence="17">
    <location>
        <begin position="90"/>
        <end position="112"/>
    </location>
</feature>
<dbReference type="Gene3D" id="1.20.950.20">
    <property type="entry name" value="Transmembrane di-heme cytochromes, Chain C"/>
    <property type="match status" value="1"/>
</dbReference>
<comment type="subcellular location">
    <subcellularLocation>
        <location evidence="1">Cell membrane</location>
        <topology evidence="1">Multi-pass membrane protein</topology>
    </subcellularLocation>
</comment>
<dbReference type="GO" id="GO:0020037">
    <property type="term" value="F:heme binding"/>
    <property type="evidence" value="ECO:0007669"/>
    <property type="project" value="TreeGrafter"/>
</dbReference>
<keyword evidence="7" id="KW-0479">Metal-binding</keyword>
<dbReference type="PANTHER" id="PTHR30598:SF3">
    <property type="entry name" value="RESPIRATORY NITRATE REDUCTASE 1 GAMMA CHAIN"/>
    <property type="match status" value="1"/>
</dbReference>
<dbReference type="InterPro" id="IPR023234">
    <property type="entry name" value="NarG-like_domain"/>
</dbReference>
<evidence type="ECO:0000256" key="13">
    <source>
        <dbReference type="ARBA" id="ARBA00023136"/>
    </source>
</evidence>
<keyword evidence="8" id="KW-0249">Electron transport</keyword>
<evidence type="ECO:0000256" key="14">
    <source>
        <dbReference type="ARBA" id="ARBA00048294"/>
    </source>
</evidence>
<comment type="catalytic activity">
    <reaction evidence="14">
        <text>nitrate + a quinol = a quinone + nitrite + H2O</text>
        <dbReference type="Rhea" id="RHEA:56144"/>
        <dbReference type="ChEBI" id="CHEBI:15377"/>
        <dbReference type="ChEBI" id="CHEBI:16301"/>
        <dbReference type="ChEBI" id="CHEBI:17632"/>
        <dbReference type="ChEBI" id="CHEBI:24646"/>
        <dbReference type="ChEBI" id="CHEBI:132124"/>
        <dbReference type="EC" id="1.7.5.1"/>
    </reaction>
</comment>
<dbReference type="GO" id="GO:0009055">
    <property type="term" value="F:electron transfer activity"/>
    <property type="evidence" value="ECO:0007669"/>
    <property type="project" value="TreeGrafter"/>
</dbReference>
<dbReference type="GO" id="GO:0009325">
    <property type="term" value="C:nitrate reductase complex"/>
    <property type="evidence" value="ECO:0007669"/>
    <property type="project" value="InterPro"/>
</dbReference>
<dbReference type="GO" id="GO:0046872">
    <property type="term" value="F:metal ion binding"/>
    <property type="evidence" value="ECO:0007669"/>
    <property type="project" value="UniProtKB-KW"/>
</dbReference>
<dbReference type="InterPro" id="IPR051936">
    <property type="entry name" value="Heme-iron_electron_transfer"/>
</dbReference>
<sequence>MDYLNNLLFGYYPYIAGTVFLVGSVVRFDMSQYTWKTNSSQIVDNTPRFRLGNNLFHVGILFLFFGHLVGLLMPHALYPYLGMTAGSKQVIAMVTGGLFGLFAAVGGAILLLRRLTNPRVRAQSSQMDIPILIILYVQLLLGLLTIPFSAAHLDGSMMIVLSDWAQRIVTFQPGAATLVAGVPWIYKIHLFLGLTVFLLFPFTRLVHIWSAPVWYLGRRYQIVRKRQA</sequence>
<feature type="transmembrane region" description="Helical" evidence="17">
    <location>
        <begin position="55"/>
        <end position="78"/>
    </location>
</feature>
<keyword evidence="12" id="KW-0534">Nitrate assimilation</keyword>
<dbReference type="EC" id="1.7.5.1" evidence="2"/>
<evidence type="ECO:0000256" key="3">
    <source>
        <dbReference type="ARBA" id="ARBA00022448"/>
    </source>
</evidence>
<feature type="transmembrane region" description="Helical" evidence="17">
    <location>
        <begin position="133"/>
        <end position="153"/>
    </location>
</feature>
<dbReference type="FunFam" id="1.20.950.20:FF:000001">
    <property type="entry name" value="Respiratory nitrate reductase subunit gamma"/>
    <property type="match status" value="1"/>
</dbReference>
<evidence type="ECO:0000256" key="8">
    <source>
        <dbReference type="ARBA" id="ARBA00022982"/>
    </source>
</evidence>
<evidence type="ECO:0000259" key="18">
    <source>
        <dbReference type="Pfam" id="PF02665"/>
    </source>
</evidence>
<feature type="binding site" description="axial binding residue" evidence="16">
    <location>
        <position position="207"/>
    </location>
    <ligand>
        <name>heme b</name>
        <dbReference type="ChEBI" id="CHEBI:60344"/>
        <label>1</label>
    </ligand>
    <ligandPart>
        <name>Fe</name>
        <dbReference type="ChEBI" id="CHEBI:18248"/>
    </ligandPart>
</feature>
<keyword evidence="6 17" id="KW-0812">Transmembrane</keyword>
<evidence type="ECO:0000256" key="11">
    <source>
        <dbReference type="ARBA" id="ARBA00023004"/>
    </source>
</evidence>
<evidence type="ECO:0000313" key="20">
    <source>
        <dbReference type="Proteomes" id="UP000095401"/>
    </source>
</evidence>
<feature type="binding site" description="axial binding residue" evidence="16">
    <location>
        <position position="57"/>
    </location>
    <ligand>
        <name>heme b</name>
        <dbReference type="ChEBI" id="CHEBI:60344"/>
        <label>1</label>
    </ligand>
    <ligandPart>
        <name>Fe</name>
        <dbReference type="ChEBI" id="CHEBI:18248"/>
    </ligandPart>
</feature>
<keyword evidence="10" id="KW-0560">Oxidoreductase</keyword>
<dbReference type="Pfam" id="PF02665">
    <property type="entry name" value="Nitrate_red_gam"/>
    <property type="match status" value="1"/>
</dbReference>
<keyword evidence="11 16" id="KW-0408">Iron</keyword>
<dbReference type="KEGG" id="aprs:BI364_05020"/>
<proteinExistence type="predicted"/>
<protein>
    <recommendedName>
        <fullName evidence="2">nitrate reductase (quinone)</fullName>
        <ecNumber evidence="2">1.7.5.1</ecNumber>
    </recommendedName>
</protein>
<keyword evidence="20" id="KW-1185">Reference proteome</keyword>
<evidence type="ECO:0000256" key="5">
    <source>
        <dbReference type="ARBA" id="ARBA00022617"/>
    </source>
</evidence>
<evidence type="ECO:0000256" key="9">
    <source>
        <dbReference type="ARBA" id="ARBA00022989"/>
    </source>
</evidence>
<comment type="subunit">
    <text evidence="15">Dimer of heterotrimers each composed of an alpha, a beta and a gamma chain. Alpha and beta are catalytic chains; gamma chains are involved in binding the enzyme complex to the cytoplasmic membrane.</text>
</comment>
<dbReference type="InterPro" id="IPR003816">
    <property type="entry name" value="Nitrate_red_gam"/>
</dbReference>
<keyword evidence="9 17" id="KW-1133">Transmembrane helix</keyword>
<dbReference type="PANTHER" id="PTHR30598">
    <property type="entry name" value="NITRATE REDUCTASE PRIVATE CHAPERONE, REDOX ENZYME MATURATION PROTEIN REMP FAMILY"/>
    <property type="match status" value="1"/>
</dbReference>
<evidence type="ECO:0000256" key="4">
    <source>
        <dbReference type="ARBA" id="ARBA00022475"/>
    </source>
</evidence>
<dbReference type="SUPFAM" id="SSF103501">
    <property type="entry name" value="Respiratory nitrate reductase 1 gamma chain"/>
    <property type="match status" value="1"/>
</dbReference>
<evidence type="ECO:0000256" key="6">
    <source>
        <dbReference type="ARBA" id="ARBA00022692"/>
    </source>
</evidence>
<feature type="binding site" description="axial binding residue" evidence="16">
    <location>
        <position position="189"/>
    </location>
    <ligand>
        <name>heme b</name>
        <dbReference type="ChEBI" id="CHEBI:60344"/>
        <label>1</label>
    </ligand>
    <ligandPart>
        <name>Fe</name>
        <dbReference type="ChEBI" id="CHEBI:18248"/>
    </ligandPart>
</feature>
<organism evidence="19 20">
    <name type="scientific">Acidihalobacter yilgarnensis</name>
    <dbReference type="NCBI Taxonomy" id="2819280"/>
    <lineage>
        <taxon>Bacteria</taxon>
        <taxon>Pseudomonadati</taxon>
        <taxon>Pseudomonadota</taxon>
        <taxon>Gammaproteobacteria</taxon>
        <taxon>Chromatiales</taxon>
        <taxon>Ectothiorhodospiraceae</taxon>
        <taxon>Acidihalobacter</taxon>
    </lineage>
</organism>
<dbReference type="GO" id="GO:0160182">
    <property type="term" value="F:nitrate reductase (quinone) activity"/>
    <property type="evidence" value="ECO:0007669"/>
    <property type="project" value="UniProtKB-EC"/>
</dbReference>
<evidence type="ECO:0000256" key="10">
    <source>
        <dbReference type="ARBA" id="ARBA00023002"/>
    </source>
</evidence>
<evidence type="ECO:0000313" key="19">
    <source>
        <dbReference type="EMBL" id="AOU97429.1"/>
    </source>
</evidence>
<keyword evidence="3" id="KW-0813">Transport</keyword>
<evidence type="ECO:0000256" key="2">
    <source>
        <dbReference type="ARBA" id="ARBA00012500"/>
    </source>
</evidence>
<feature type="transmembrane region" description="Helical" evidence="17">
    <location>
        <begin position="12"/>
        <end position="30"/>
    </location>
</feature>
<feature type="domain" description="NarG-like" evidence="18">
    <location>
        <begin position="5"/>
        <end position="226"/>
    </location>
</feature>
<dbReference type="NCBIfam" id="TIGR00351">
    <property type="entry name" value="narI"/>
    <property type="match status" value="1"/>
</dbReference>
<name>A0A1D8ILU6_9GAMM</name>
<evidence type="ECO:0000256" key="16">
    <source>
        <dbReference type="PIRSR" id="PIRSR603816-1"/>
    </source>
</evidence>
<dbReference type="GO" id="GO:0005886">
    <property type="term" value="C:plasma membrane"/>
    <property type="evidence" value="ECO:0007669"/>
    <property type="project" value="UniProtKB-SubCell"/>
</dbReference>
<evidence type="ECO:0000256" key="12">
    <source>
        <dbReference type="ARBA" id="ARBA00023063"/>
    </source>
</evidence>
<gene>
    <name evidence="19" type="ORF">BI364_05020</name>
</gene>
<dbReference type="InterPro" id="IPR036197">
    <property type="entry name" value="NarG-like_sf"/>
</dbReference>
<dbReference type="GO" id="GO:0042128">
    <property type="term" value="P:nitrate assimilation"/>
    <property type="evidence" value="ECO:0007669"/>
    <property type="project" value="UniProtKB-KW"/>
</dbReference>
<accession>A0A1D8ILU6</accession>
<keyword evidence="4" id="KW-1003">Cell membrane</keyword>
<dbReference type="EMBL" id="CP017415">
    <property type="protein sequence ID" value="AOU97429.1"/>
    <property type="molecule type" value="Genomic_DNA"/>
</dbReference>
<feature type="transmembrane region" description="Helical" evidence="17">
    <location>
        <begin position="188"/>
        <end position="216"/>
    </location>
</feature>
<keyword evidence="5 16" id="KW-0349">Heme</keyword>
<evidence type="ECO:0000256" key="1">
    <source>
        <dbReference type="ARBA" id="ARBA00004651"/>
    </source>
</evidence>
<dbReference type="GO" id="GO:0019645">
    <property type="term" value="P:anaerobic electron transport chain"/>
    <property type="evidence" value="ECO:0007669"/>
    <property type="project" value="UniProtKB-ARBA"/>
</dbReference>
<evidence type="ECO:0000256" key="7">
    <source>
        <dbReference type="ARBA" id="ARBA00022723"/>
    </source>
</evidence>
<keyword evidence="13 17" id="KW-0472">Membrane</keyword>
<reference evidence="20" key="1">
    <citation type="submission" date="2016-09" db="EMBL/GenBank/DDBJ databases">
        <title>Acidihalobacter prosperus F5.</title>
        <authorList>
            <person name="Khaleque H.N."/>
            <person name="Ramsay J.P."/>
            <person name="Kaksonen A.H."/>
            <person name="Boxall N.J."/>
            <person name="Watkin E.L.J."/>
        </authorList>
    </citation>
    <scope>NUCLEOTIDE SEQUENCE [LARGE SCALE GENOMIC DNA]</scope>
    <source>
        <strain evidence="20">F5</strain>
    </source>
</reference>